<sequence length="154" mass="16184">MSEPRRLSIGIRDSTFGDDCVVAECVNVYEATFGDRCFVGPFVEVQNDVVCGTNVRIQSHTLVCEGMRIGDDVFIGHGVMTANSRYPQAGAAEWACEPPVVGDRVSIGSNATILPGVTIGDDAVIGSGAVVSRDVAAGTIVVGTNRVLEKPERA</sequence>
<evidence type="ECO:0000313" key="4">
    <source>
        <dbReference type="Proteomes" id="UP000191040"/>
    </source>
</evidence>
<evidence type="ECO:0000313" key="3">
    <source>
        <dbReference type="EMBL" id="SKB05010.1"/>
    </source>
</evidence>
<dbReference type="GO" id="GO:0016740">
    <property type="term" value="F:transferase activity"/>
    <property type="evidence" value="ECO:0007669"/>
    <property type="project" value="UniProtKB-KW"/>
</dbReference>
<name>A0A1T4YTE7_9ACTN</name>
<dbReference type="OrthoDB" id="2643438at2"/>
<dbReference type="PROSITE" id="PS00101">
    <property type="entry name" value="HEXAPEP_TRANSFERASES"/>
    <property type="match status" value="1"/>
</dbReference>
<dbReference type="InterPro" id="IPR018357">
    <property type="entry name" value="Hexapep_transf_CS"/>
</dbReference>
<dbReference type="InterPro" id="IPR011004">
    <property type="entry name" value="Trimer_LpxA-like_sf"/>
</dbReference>
<evidence type="ECO:0000256" key="2">
    <source>
        <dbReference type="ARBA" id="ARBA00022737"/>
    </source>
</evidence>
<dbReference type="PANTHER" id="PTHR43300:SF4">
    <property type="entry name" value="ACYL-[ACYL-CARRIER-PROTEIN]--UDP-N-ACETYLGLUCOSAMINE O-ACYLTRANSFERASE"/>
    <property type="match status" value="1"/>
</dbReference>
<dbReference type="Pfam" id="PF00132">
    <property type="entry name" value="Hexapep"/>
    <property type="match status" value="1"/>
</dbReference>
<accession>A0A1T4YTE7</accession>
<dbReference type="SUPFAM" id="SSF51161">
    <property type="entry name" value="Trimeric LpxA-like enzymes"/>
    <property type="match status" value="1"/>
</dbReference>
<proteinExistence type="predicted"/>
<protein>
    <submittedName>
        <fullName evidence="3">Transferase hexapeptide (Six repeat-containing protein)</fullName>
    </submittedName>
</protein>
<dbReference type="AlphaFoldDB" id="A0A1T4YTE7"/>
<dbReference type="InterPro" id="IPR050179">
    <property type="entry name" value="Trans_hexapeptide_repeat"/>
</dbReference>
<dbReference type="PANTHER" id="PTHR43300">
    <property type="entry name" value="ACETYLTRANSFERASE"/>
    <property type="match status" value="1"/>
</dbReference>
<dbReference type="EMBL" id="LT796768">
    <property type="protein sequence ID" value="SKB05010.1"/>
    <property type="molecule type" value="Genomic_DNA"/>
</dbReference>
<reference evidence="4" key="1">
    <citation type="submission" date="2017-02" db="EMBL/GenBank/DDBJ databases">
        <authorList>
            <person name="Varghese N."/>
            <person name="Submissions S."/>
        </authorList>
    </citation>
    <scope>NUCLEOTIDE SEQUENCE [LARGE SCALE GENOMIC DNA]</scope>
    <source>
        <strain evidence="4">9H-4</strain>
    </source>
</reference>
<dbReference type="RefSeq" id="WP_078698954.1">
    <property type="nucleotide sequence ID" value="NZ_LT796768.1"/>
</dbReference>
<dbReference type="InterPro" id="IPR001451">
    <property type="entry name" value="Hexapep"/>
</dbReference>
<dbReference type="Proteomes" id="UP000191040">
    <property type="component" value="Chromosome I"/>
</dbReference>
<dbReference type="Gene3D" id="2.160.10.10">
    <property type="entry name" value="Hexapeptide repeat proteins"/>
    <property type="match status" value="1"/>
</dbReference>
<dbReference type="STRING" id="1736691.SAMN06295964_0802"/>
<organism evidence="3 4">
    <name type="scientific">Aeromicrobium choanae</name>
    <dbReference type="NCBI Taxonomy" id="1736691"/>
    <lineage>
        <taxon>Bacteria</taxon>
        <taxon>Bacillati</taxon>
        <taxon>Actinomycetota</taxon>
        <taxon>Actinomycetes</taxon>
        <taxon>Propionibacteriales</taxon>
        <taxon>Nocardioidaceae</taxon>
        <taxon>Aeromicrobium</taxon>
    </lineage>
</organism>
<keyword evidence="1 3" id="KW-0808">Transferase</keyword>
<keyword evidence="4" id="KW-1185">Reference proteome</keyword>
<gene>
    <name evidence="3" type="ORF">SAMN06295964_0802</name>
</gene>
<evidence type="ECO:0000256" key="1">
    <source>
        <dbReference type="ARBA" id="ARBA00022679"/>
    </source>
</evidence>
<dbReference type="CDD" id="cd03358">
    <property type="entry name" value="LbH_WxcM_N_like"/>
    <property type="match status" value="1"/>
</dbReference>
<keyword evidence="2" id="KW-0677">Repeat</keyword>